<gene>
    <name evidence="1" type="ORF">UFOPK3576_01312</name>
</gene>
<organism evidence="1">
    <name type="scientific">freshwater metagenome</name>
    <dbReference type="NCBI Taxonomy" id="449393"/>
    <lineage>
        <taxon>unclassified sequences</taxon>
        <taxon>metagenomes</taxon>
        <taxon>ecological metagenomes</taxon>
    </lineage>
</organism>
<dbReference type="EMBL" id="CAFBMO010000065">
    <property type="protein sequence ID" value="CAB4913986.1"/>
    <property type="molecule type" value="Genomic_DNA"/>
</dbReference>
<dbReference type="AlphaFoldDB" id="A0A6J7H4R1"/>
<evidence type="ECO:0000313" key="1">
    <source>
        <dbReference type="EMBL" id="CAB4913986.1"/>
    </source>
</evidence>
<dbReference type="InterPro" id="IPR007263">
    <property type="entry name" value="DCC1-like"/>
</dbReference>
<dbReference type="Pfam" id="PF04134">
    <property type="entry name" value="DCC1-like"/>
    <property type="match status" value="1"/>
</dbReference>
<protein>
    <submittedName>
        <fullName evidence="1">Unannotated protein</fullName>
    </submittedName>
</protein>
<reference evidence="1" key="1">
    <citation type="submission" date="2020-05" db="EMBL/GenBank/DDBJ databases">
        <authorList>
            <person name="Chiriac C."/>
            <person name="Salcher M."/>
            <person name="Ghai R."/>
            <person name="Kavagutti S V."/>
        </authorList>
    </citation>
    <scope>NUCLEOTIDE SEQUENCE</scope>
</reference>
<name>A0A6J7H4R1_9ZZZZ</name>
<sequence length="110" mass="12183">MAVVIFDGECGFCRRRVEWLRKHAKTELDTIAWQEADLASLALTAAQCQQRVQWVDGTLHASGGAAIARCLQGCGQPWRVLGSAMRLPGIRSLTELGYRVVAANRARLRF</sequence>
<proteinExistence type="predicted"/>
<accession>A0A6J7H4R1</accession>
<dbReference type="GO" id="GO:0015035">
    <property type="term" value="F:protein-disulfide reductase activity"/>
    <property type="evidence" value="ECO:0007669"/>
    <property type="project" value="InterPro"/>
</dbReference>